<organism evidence="2 3">
    <name type="scientific">Cucumis melo</name>
    <name type="common">Muskmelon</name>
    <dbReference type="NCBI Taxonomy" id="3656"/>
    <lineage>
        <taxon>Eukaryota</taxon>
        <taxon>Viridiplantae</taxon>
        <taxon>Streptophyta</taxon>
        <taxon>Embryophyta</taxon>
        <taxon>Tracheophyta</taxon>
        <taxon>Spermatophyta</taxon>
        <taxon>Magnoliopsida</taxon>
        <taxon>eudicotyledons</taxon>
        <taxon>Gunneridae</taxon>
        <taxon>Pentapetalae</taxon>
        <taxon>rosids</taxon>
        <taxon>fabids</taxon>
        <taxon>Cucurbitales</taxon>
        <taxon>Cucurbitaceae</taxon>
        <taxon>Benincaseae</taxon>
        <taxon>Cucumis</taxon>
    </lineage>
</organism>
<dbReference type="Proteomes" id="UP001652600">
    <property type="component" value="Chromosome 9"/>
</dbReference>
<evidence type="ECO:0000313" key="3">
    <source>
        <dbReference type="RefSeq" id="XP_050946255.1"/>
    </source>
</evidence>
<feature type="transmembrane region" description="Helical" evidence="1">
    <location>
        <begin position="295"/>
        <end position="312"/>
    </location>
</feature>
<keyword evidence="2" id="KW-1185">Reference proteome</keyword>
<sequence length="334" mass="38338">MRIQSWTCNIEEHQDASSPIFEMFSSRNKISIVELNDDNFLLWRFQVVTALEGYDLEKYLDSSLEPPSQFFNVKVETPQPPLACLLTNYPNSKPRIQEVKTQDQLISSWLLGLMNEDILNQMLNCNSTKDIWANLHGIYFARCLAQAMQLKSKLQNIKKRVVPLKEYFMKIQQCVDALASVAMVASHDLNMDSNWYPDSDVTNHLTNNFNNQFIGFKYRGERQVYDANGSAICLLCEGLSHWPNTSPRTAPWKSLLIQHHPSHYYPTKNMSPSSSPKVLSVVSPSIYPFSHSHQVLMQFCGTLLILLPIWGITELHPLWLLSLLMFLTLSILIL</sequence>
<name>A0ABM3L885_CUCME</name>
<evidence type="ECO:0000313" key="4">
    <source>
        <dbReference type="RefSeq" id="XP_050946256.1"/>
    </source>
</evidence>
<keyword evidence="1" id="KW-0472">Membrane</keyword>
<feature type="transmembrane region" description="Helical" evidence="1">
    <location>
        <begin position="318"/>
        <end position="333"/>
    </location>
</feature>
<keyword evidence="1" id="KW-0812">Transmembrane</keyword>
<proteinExistence type="predicted"/>
<keyword evidence="1" id="KW-1133">Transmembrane helix</keyword>
<dbReference type="GeneID" id="103502987"/>
<gene>
    <name evidence="3 4" type="primary">LOC103502987</name>
</gene>
<protein>
    <submittedName>
        <fullName evidence="3 4">Uncharacterized protein LOC103502987 isoform X1</fullName>
    </submittedName>
</protein>
<dbReference type="Pfam" id="PF14223">
    <property type="entry name" value="Retrotran_gag_2"/>
    <property type="match status" value="1"/>
</dbReference>
<accession>A0ABM3L885</accession>
<evidence type="ECO:0000256" key="1">
    <source>
        <dbReference type="SAM" id="Phobius"/>
    </source>
</evidence>
<reference evidence="3 4" key="1">
    <citation type="submission" date="2025-05" db="UniProtKB">
        <authorList>
            <consortium name="RefSeq"/>
        </authorList>
    </citation>
    <scope>IDENTIFICATION</scope>
    <source>
        <tissue evidence="3 4">Stem</tissue>
    </source>
</reference>
<dbReference type="RefSeq" id="XP_050946255.1">
    <property type="nucleotide sequence ID" value="XM_051090298.1"/>
</dbReference>
<dbReference type="PANTHER" id="PTHR47481">
    <property type="match status" value="1"/>
</dbReference>
<evidence type="ECO:0000313" key="2">
    <source>
        <dbReference type="Proteomes" id="UP001652600"/>
    </source>
</evidence>
<dbReference type="RefSeq" id="XP_050946256.1">
    <property type="nucleotide sequence ID" value="XM_051090299.1"/>
</dbReference>
<dbReference type="PANTHER" id="PTHR47481:SF31">
    <property type="entry name" value="OS01G0873500 PROTEIN"/>
    <property type="match status" value="1"/>
</dbReference>